<dbReference type="UniPathway" id="UPA00193"/>
<dbReference type="EMBL" id="JNFH02000049">
    <property type="protein sequence ID" value="KKF39450.1"/>
    <property type="molecule type" value="Genomic_DNA"/>
</dbReference>
<keyword evidence="8" id="KW-0028">Amino-acid biosynthesis</keyword>
<dbReference type="PANTHER" id="PTHR48099:SF5">
    <property type="entry name" value="C-1-TETRAHYDROFOLATE SYNTHASE, CYTOPLASMIC"/>
    <property type="match status" value="1"/>
</dbReference>
<dbReference type="GO" id="GO:0000105">
    <property type="term" value="P:L-histidine biosynthetic process"/>
    <property type="evidence" value="ECO:0007669"/>
    <property type="project" value="UniProtKB-KW"/>
</dbReference>
<comment type="subunit">
    <text evidence="2 8">Homodimer.</text>
</comment>
<evidence type="ECO:0000256" key="2">
    <source>
        <dbReference type="ARBA" id="ARBA00011738"/>
    </source>
</evidence>
<dbReference type="AlphaFoldDB" id="A0A0F8AXS8"/>
<keyword evidence="3 8" id="KW-0554">One-carbon metabolism</keyword>
<comment type="similarity">
    <text evidence="8">Belongs to the tetrahydrofolate dehydrogenase/cyclohydrolase family.</text>
</comment>
<dbReference type="EC" id="1.5.1.5" evidence="8"/>
<dbReference type="CDD" id="cd01080">
    <property type="entry name" value="NAD_bind_m-THF_DH_Cyclohyd"/>
    <property type="match status" value="1"/>
</dbReference>
<dbReference type="InterPro" id="IPR036291">
    <property type="entry name" value="NAD(P)-bd_dom_sf"/>
</dbReference>
<comment type="function">
    <text evidence="8">Catalyzes the oxidation of 5,10-methylenetetrahydrofolate to 5,10-methenyltetrahydrofolate and then the hydrolysis of 5,10-methenyltetrahydrofolate to 10-formyltetrahydrofolate.</text>
</comment>
<comment type="catalytic activity">
    <reaction evidence="8">
        <text>(6R)-5,10-methylene-5,6,7,8-tetrahydrofolate + NADP(+) = (6R)-5,10-methenyltetrahydrofolate + NADPH</text>
        <dbReference type="Rhea" id="RHEA:22812"/>
        <dbReference type="ChEBI" id="CHEBI:15636"/>
        <dbReference type="ChEBI" id="CHEBI:57455"/>
        <dbReference type="ChEBI" id="CHEBI:57783"/>
        <dbReference type="ChEBI" id="CHEBI:58349"/>
        <dbReference type="EC" id="1.5.1.5"/>
    </reaction>
</comment>
<dbReference type="GO" id="GO:0009086">
    <property type="term" value="P:methionine biosynthetic process"/>
    <property type="evidence" value="ECO:0007669"/>
    <property type="project" value="UniProtKB-KW"/>
</dbReference>
<dbReference type="InterPro" id="IPR000672">
    <property type="entry name" value="THF_DH/CycHdrlase"/>
</dbReference>
<feature type="domain" description="Tetrahydrofolate dehydrogenase/cyclohydrolase NAD(P)-binding" evidence="10">
    <location>
        <begin position="152"/>
        <end position="301"/>
    </location>
</feature>
<dbReference type="Gene3D" id="3.40.50.720">
    <property type="entry name" value="NAD(P)-binding Rossmann-like Domain"/>
    <property type="match status" value="1"/>
</dbReference>
<dbReference type="GO" id="GO:0005829">
    <property type="term" value="C:cytosol"/>
    <property type="evidence" value="ECO:0007669"/>
    <property type="project" value="TreeGrafter"/>
</dbReference>
<dbReference type="HAMAP" id="MF_01576">
    <property type="entry name" value="THF_DHG_CYH"/>
    <property type="match status" value="1"/>
</dbReference>
<feature type="binding site" evidence="8">
    <location>
        <position position="248"/>
    </location>
    <ligand>
        <name>NADP(+)</name>
        <dbReference type="ChEBI" id="CHEBI:58349"/>
    </ligand>
</feature>
<dbReference type="RefSeq" id="WP_050025603.1">
    <property type="nucleotide sequence ID" value="NZ_JNFH02000049.1"/>
</dbReference>
<keyword evidence="8" id="KW-0658">Purine biosynthesis</keyword>
<keyword evidence="12" id="KW-1185">Reference proteome</keyword>
<evidence type="ECO:0000256" key="1">
    <source>
        <dbReference type="ARBA" id="ARBA00004777"/>
    </source>
</evidence>
<dbReference type="GO" id="GO:0004477">
    <property type="term" value="F:methenyltetrahydrofolate cyclohydrolase activity"/>
    <property type="evidence" value="ECO:0007669"/>
    <property type="project" value="UniProtKB-UniRule"/>
</dbReference>
<dbReference type="Pfam" id="PF02882">
    <property type="entry name" value="THF_DHG_CYH_C"/>
    <property type="match status" value="1"/>
</dbReference>
<evidence type="ECO:0000256" key="5">
    <source>
        <dbReference type="ARBA" id="ARBA00022857"/>
    </source>
</evidence>
<dbReference type="Pfam" id="PF00763">
    <property type="entry name" value="THF_DHG_CYH"/>
    <property type="match status" value="1"/>
</dbReference>
<keyword evidence="8" id="KW-0368">Histidine biosynthesis</keyword>
<evidence type="ECO:0000256" key="8">
    <source>
        <dbReference type="HAMAP-Rule" id="MF_01576"/>
    </source>
</evidence>
<dbReference type="InterPro" id="IPR046346">
    <property type="entry name" value="Aminoacid_DH-like_N_sf"/>
</dbReference>
<dbReference type="Proteomes" id="UP000053331">
    <property type="component" value="Unassembled WGS sequence"/>
</dbReference>
<evidence type="ECO:0000313" key="11">
    <source>
        <dbReference type="EMBL" id="KKF39450.1"/>
    </source>
</evidence>
<sequence length="311" mass="32750">MTETSDGDVDGGADGTRIIDGEAVAADVRDDVAAHVETLEAEGVTPGLATVLMSDDPASETYVSMKQRDCEEVGIESVHVEIDADAPAEELYETIDDLNEREDVHGILVQLPVPDHVDKRRVLRQIAPVKDVDGFHPENVGRLVAGDARFKPCTPHGVQKLLAAYDVETEGADAVVVGRSDIVGKPMANLLIQKGPVGNATTTVCHSRTEDLEGKLATADIVIAAVGVPEFVDGSTLKEGATVIDVGINRVDADTEKGYELVGDVEYESAKETAGAITPVPGGVGPMTRAMLLYNTVKAAGLQSDVSIDLD</sequence>
<comment type="caution">
    <text evidence="8">Lacks conserved residue(s) required for the propagation of feature annotation.</text>
</comment>
<feature type="binding site" evidence="8">
    <location>
        <begin position="178"/>
        <end position="180"/>
    </location>
    <ligand>
        <name>NADP(+)</name>
        <dbReference type="ChEBI" id="CHEBI:58349"/>
    </ligand>
</feature>
<reference evidence="11 12" key="1">
    <citation type="journal article" date="2015" name="Genome Announc.">
        <title>Draft genome sequence of a Halorubrum H3 strain isolated from the burlinskoye salt lake (Altai Krai, Russia).</title>
        <authorList>
            <person name="Rozanov A.S."/>
            <person name="Bryanskaya A.V."/>
            <person name="Malup T.K."/>
            <person name="Kotenko A.V."/>
            <person name="Peltek S.E."/>
        </authorList>
    </citation>
    <scope>NUCLEOTIDE SEQUENCE [LARGE SCALE GENOMIC DNA]</scope>
    <source>
        <strain evidence="11 12">H3</strain>
    </source>
</reference>
<dbReference type="SUPFAM" id="SSF51735">
    <property type="entry name" value="NAD(P)-binding Rossmann-fold domains"/>
    <property type="match status" value="1"/>
</dbReference>
<evidence type="ECO:0000256" key="4">
    <source>
        <dbReference type="ARBA" id="ARBA00022801"/>
    </source>
</evidence>
<dbReference type="InterPro" id="IPR020630">
    <property type="entry name" value="THF_DH/CycHdrlase_cat_dom"/>
</dbReference>
<evidence type="ECO:0000259" key="10">
    <source>
        <dbReference type="Pfam" id="PF02882"/>
    </source>
</evidence>
<evidence type="ECO:0000313" key="12">
    <source>
        <dbReference type="Proteomes" id="UP000053331"/>
    </source>
</evidence>
<evidence type="ECO:0000256" key="7">
    <source>
        <dbReference type="ARBA" id="ARBA00023268"/>
    </source>
</evidence>
<keyword evidence="5 8" id="KW-0521">NADP</keyword>
<keyword evidence="4 8" id="KW-0378">Hydrolase</keyword>
<evidence type="ECO:0000259" key="9">
    <source>
        <dbReference type="Pfam" id="PF00763"/>
    </source>
</evidence>
<dbReference type="SUPFAM" id="SSF53223">
    <property type="entry name" value="Aminoacid dehydrogenase-like, N-terminal domain"/>
    <property type="match status" value="1"/>
</dbReference>
<dbReference type="NCBIfam" id="NF010764">
    <property type="entry name" value="PRK14167.1"/>
    <property type="match status" value="1"/>
</dbReference>
<proteinExistence type="inferred from homology"/>
<keyword evidence="8" id="KW-0486">Methionine biosynthesis</keyword>
<dbReference type="GO" id="GO:0004488">
    <property type="term" value="F:methylenetetrahydrofolate dehydrogenase (NADP+) activity"/>
    <property type="evidence" value="ECO:0007669"/>
    <property type="project" value="UniProtKB-UniRule"/>
</dbReference>
<protein>
    <recommendedName>
        <fullName evidence="8">Bifunctional protein FolD</fullName>
    </recommendedName>
    <domain>
        <recommendedName>
            <fullName evidence="8">Methylenetetrahydrofolate dehydrogenase</fullName>
            <ecNumber evidence="8">1.5.1.5</ecNumber>
        </recommendedName>
    </domain>
    <domain>
        <recommendedName>
            <fullName evidence="8">Methenyltetrahydrofolate cyclohydrolase</fullName>
            <ecNumber evidence="8">3.5.4.9</ecNumber>
        </recommendedName>
    </domain>
</protein>
<dbReference type="GO" id="GO:0035999">
    <property type="term" value="P:tetrahydrofolate interconversion"/>
    <property type="evidence" value="ECO:0007669"/>
    <property type="project" value="UniProtKB-UniRule"/>
</dbReference>
<dbReference type="GO" id="GO:0006164">
    <property type="term" value="P:purine nucleotide biosynthetic process"/>
    <property type="evidence" value="ECO:0007669"/>
    <property type="project" value="UniProtKB-KW"/>
</dbReference>
<evidence type="ECO:0000256" key="6">
    <source>
        <dbReference type="ARBA" id="ARBA00023002"/>
    </source>
</evidence>
<gene>
    <name evidence="8" type="primary">folD</name>
    <name evidence="11" type="ORF">FK85_28410</name>
</gene>
<dbReference type="PRINTS" id="PR00085">
    <property type="entry name" value="THFDHDRGNASE"/>
</dbReference>
<feature type="domain" description="Tetrahydrofolate dehydrogenase/cyclohydrolase catalytic" evidence="9">
    <location>
        <begin position="19"/>
        <end position="133"/>
    </location>
</feature>
<keyword evidence="6 8" id="KW-0560">Oxidoreductase</keyword>
<name>A0A0F8AXS8_9EURY</name>
<dbReference type="Gene3D" id="3.40.50.10860">
    <property type="entry name" value="Leucine Dehydrogenase, chain A, domain 1"/>
    <property type="match status" value="1"/>
</dbReference>
<dbReference type="PANTHER" id="PTHR48099">
    <property type="entry name" value="C-1-TETRAHYDROFOLATE SYNTHASE, CYTOPLASMIC-RELATED"/>
    <property type="match status" value="1"/>
</dbReference>
<dbReference type="OrthoDB" id="9455at2157"/>
<keyword evidence="7 8" id="KW-0511">Multifunctional enzyme</keyword>
<comment type="caution">
    <text evidence="11">The sequence shown here is derived from an EMBL/GenBank/DDBJ whole genome shotgun (WGS) entry which is preliminary data.</text>
</comment>
<dbReference type="FunFam" id="3.40.50.10860:FF:000005">
    <property type="entry name" value="C-1-tetrahydrofolate synthase, cytoplasmic, putative"/>
    <property type="match status" value="1"/>
</dbReference>
<evidence type="ECO:0000256" key="3">
    <source>
        <dbReference type="ARBA" id="ARBA00022563"/>
    </source>
</evidence>
<dbReference type="FunFam" id="3.40.50.720:FF:000006">
    <property type="entry name" value="Bifunctional protein FolD"/>
    <property type="match status" value="1"/>
</dbReference>
<accession>A0A0F8AXS8</accession>
<dbReference type="InterPro" id="IPR020631">
    <property type="entry name" value="THF_DH/CycHdrlase_NAD-bd_dom"/>
</dbReference>
<comment type="pathway">
    <text evidence="1 8">One-carbon metabolism; tetrahydrofolate interconversion.</text>
</comment>
<organism evidence="11 12">
    <name type="scientific">Halorubrum saccharovorum</name>
    <dbReference type="NCBI Taxonomy" id="2248"/>
    <lineage>
        <taxon>Archaea</taxon>
        <taxon>Methanobacteriati</taxon>
        <taxon>Methanobacteriota</taxon>
        <taxon>Stenosarchaea group</taxon>
        <taxon>Halobacteria</taxon>
        <taxon>Halobacteriales</taxon>
        <taxon>Haloferacaceae</taxon>
        <taxon>Halorubrum</taxon>
    </lineage>
</organism>
<dbReference type="EC" id="3.5.4.9" evidence="8"/>
<comment type="catalytic activity">
    <reaction evidence="8">
        <text>(6R)-5,10-methenyltetrahydrofolate + H2O = (6R)-10-formyltetrahydrofolate + H(+)</text>
        <dbReference type="Rhea" id="RHEA:23700"/>
        <dbReference type="ChEBI" id="CHEBI:15377"/>
        <dbReference type="ChEBI" id="CHEBI:15378"/>
        <dbReference type="ChEBI" id="CHEBI:57455"/>
        <dbReference type="ChEBI" id="CHEBI:195366"/>
        <dbReference type="EC" id="3.5.4.9"/>
    </reaction>
</comment>